<dbReference type="GO" id="GO:0000049">
    <property type="term" value="F:tRNA binding"/>
    <property type="evidence" value="ECO:0007669"/>
    <property type="project" value="UniProtKB-UniRule"/>
</dbReference>
<dbReference type="STRING" id="655819.J4KL33"/>
<dbReference type="InterPro" id="IPR002547">
    <property type="entry name" value="tRNA-bd_dom"/>
</dbReference>
<dbReference type="InterPro" id="IPR051270">
    <property type="entry name" value="Tyrosine-tRNA_ligase_regulator"/>
</dbReference>
<dbReference type="GeneID" id="19892540"/>
<evidence type="ECO:0000259" key="5">
    <source>
        <dbReference type="PROSITE" id="PS50886"/>
    </source>
</evidence>
<dbReference type="HOGENOM" id="CLU_065392_0_0_1"/>
<keyword evidence="1 3" id="KW-0820">tRNA-binding</keyword>
<evidence type="ECO:0000256" key="4">
    <source>
        <dbReference type="SAM" id="MobiDB-lite"/>
    </source>
</evidence>
<keyword evidence="2 3" id="KW-0694">RNA-binding</keyword>
<evidence type="ECO:0000256" key="3">
    <source>
        <dbReference type="PROSITE-ProRule" id="PRU00209"/>
    </source>
</evidence>
<dbReference type="Proteomes" id="UP000002762">
    <property type="component" value="Unassembled WGS sequence"/>
</dbReference>
<organism evidence="6 7">
    <name type="scientific">Beauveria bassiana (strain ARSEF 2860)</name>
    <name type="common">White muscardine disease fungus</name>
    <name type="synonym">Tritirachium shiotae</name>
    <dbReference type="NCBI Taxonomy" id="655819"/>
    <lineage>
        <taxon>Eukaryota</taxon>
        <taxon>Fungi</taxon>
        <taxon>Dikarya</taxon>
        <taxon>Ascomycota</taxon>
        <taxon>Pezizomycotina</taxon>
        <taxon>Sordariomycetes</taxon>
        <taxon>Hypocreomycetidae</taxon>
        <taxon>Hypocreales</taxon>
        <taxon>Cordycipitaceae</taxon>
        <taxon>Beauveria</taxon>
    </lineage>
</organism>
<name>J4KL33_BEAB2</name>
<evidence type="ECO:0000313" key="7">
    <source>
        <dbReference type="Proteomes" id="UP000002762"/>
    </source>
</evidence>
<dbReference type="InterPro" id="IPR012340">
    <property type="entry name" value="NA-bd_OB-fold"/>
</dbReference>
<dbReference type="GO" id="GO:0017102">
    <property type="term" value="C:methionyl glutamyl tRNA synthetase complex"/>
    <property type="evidence" value="ECO:0007669"/>
    <property type="project" value="TreeGrafter"/>
</dbReference>
<dbReference type="InParanoid" id="J4KL33"/>
<dbReference type="EMBL" id="JH725206">
    <property type="protein sequence ID" value="EJP61504.1"/>
    <property type="molecule type" value="Genomic_DNA"/>
</dbReference>
<feature type="domain" description="TRNA-binding" evidence="5">
    <location>
        <begin position="75"/>
        <end position="196"/>
    </location>
</feature>
<dbReference type="PANTHER" id="PTHR11586:SF33">
    <property type="entry name" value="AMINOACYL TRNA SYNTHASE COMPLEX-INTERACTING MULTIFUNCTIONAL PROTEIN 1"/>
    <property type="match status" value="1"/>
</dbReference>
<reference evidence="6 7" key="1">
    <citation type="journal article" date="2012" name="Sci. Rep.">
        <title>Genomic perspectives on the evolution of fungal entomopathogenicity in Beauveria bassiana.</title>
        <authorList>
            <person name="Xiao G."/>
            <person name="Ying S.H."/>
            <person name="Zheng P."/>
            <person name="Wang Z.L."/>
            <person name="Zhang S."/>
            <person name="Xie X.Q."/>
            <person name="Shang Y."/>
            <person name="St Leger R.J."/>
            <person name="Zhao G.P."/>
            <person name="Wang C."/>
            <person name="Feng M.G."/>
        </authorList>
    </citation>
    <scope>NUCLEOTIDE SEQUENCE [LARGE SCALE GENOMIC DNA]</scope>
    <source>
        <strain evidence="6 7">ARSEF 2860</strain>
    </source>
</reference>
<dbReference type="AlphaFoldDB" id="J4KL33"/>
<keyword evidence="7" id="KW-1185">Reference proteome</keyword>
<dbReference type="SUPFAM" id="SSF50249">
    <property type="entry name" value="Nucleic acid-binding proteins"/>
    <property type="match status" value="1"/>
</dbReference>
<accession>J4KL33</accession>
<dbReference type="PANTHER" id="PTHR11586">
    <property type="entry name" value="TRNA-AMINOACYLATION COFACTOR ARC1 FAMILY MEMBER"/>
    <property type="match status" value="1"/>
</dbReference>
<dbReference type="Gene3D" id="2.40.50.140">
    <property type="entry name" value="Nucleic acid-binding proteins"/>
    <property type="match status" value="1"/>
</dbReference>
<evidence type="ECO:0000313" key="6">
    <source>
        <dbReference type="EMBL" id="EJP61504.1"/>
    </source>
</evidence>
<feature type="compositionally biased region" description="Low complexity" evidence="4">
    <location>
        <begin position="29"/>
        <end position="39"/>
    </location>
</feature>
<dbReference type="RefSeq" id="XP_008602847.1">
    <property type="nucleotide sequence ID" value="XM_008604625.1"/>
</dbReference>
<evidence type="ECO:0000256" key="1">
    <source>
        <dbReference type="ARBA" id="ARBA00022555"/>
    </source>
</evidence>
<protein>
    <submittedName>
        <fullName evidence="6">GU4 nucleic-binding protein</fullName>
    </submittedName>
</protein>
<feature type="region of interest" description="Disordered" evidence="4">
    <location>
        <begin position="22"/>
        <end position="75"/>
    </location>
</feature>
<sequence length="265" mass="28627">MPLTKSSDYKFLVSGAGVGRLSFELNTDSPSSSEASNQSAKPMPPSNPQVPSGERRTHDPAPPGDKKAETRTSRTPAYLDLRVGRVLSITKHPSARKLYVSAVAAGDIPGDRGTFQYGGQTCRTVCSGLNGLVPLEELQDRKVVVVGNVKHVGMCGIVSTAMFFAAVSDAEDEGHRRCVVEMVDPPADSKAGDRVFFQNWEGTPREQISTQKRVWKSVQPGFRTTDDLEIEFSPRLARLDGRPGKLVTDKGAACTVRSLRGAAVR</sequence>
<dbReference type="Pfam" id="PF01588">
    <property type="entry name" value="tRNA_bind"/>
    <property type="match status" value="1"/>
</dbReference>
<feature type="compositionally biased region" description="Basic and acidic residues" evidence="4">
    <location>
        <begin position="53"/>
        <end position="72"/>
    </location>
</feature>
<gene>
    <name evidence="6" type="ORF">BBA_09528</name>
</gene>
<evidence type="ECO:0000256" key="2">
    <source>
        <dbReference type="ARBA" id="ARBA00022884"/>
    </source>
</evidence>
<dbReference type="PROSITE" id="PS50886">
    <property type="entry name" value="TRBD"/>
    <property type="match status" value="1"/>
</dbReference>
<proteinExistence type="predicted"/>